<dbReference type="Pfam" id="PF13395">
    <property type="entry name" value="HNH_4"/>
    <property type="match status" value="1"/>
</dbReference>
<sequence>MPTPATVTAKMIMELIERQRFRCALSGRELTPENASLDHIVPLSRGGTHEISNLWVVDQQVNAAKSTLTVEEFVAMCREITVRHAKSP</sequence>
<dbReference type="Gene3D" id="1.10.30.50">
    <property type="match status" value="1"/>
</dbReference>
<keyword evidence="3" id="KW-1185">Reference proteome</keyword>
<keyword evidence="2" id="KW-0540">Nuclease</keyword>
<dbReference type="EMBL" id="SJPP01000002">
    <property type="protein sequence ID" value="TWU08618.1"/>
    <property type="molecule type" value="Genomic_DNA"/>
</dbReference>
<dbReference type="CDD" id="cd00085">
    <property type="entry name" value="HNHc"/>
    <property type="match status" value="1"/>
</dbReference>
<keyword evidence="2" id="KW-0378">Hydrolase</keyword>
<dbReference type="Proteomes" id="UP000320735">
    <property type="component" value="Unassembled WGS sequence"/>
</dbReference>
<comment type="caution">
    <text evidence="2">The sequence shown here is derived from an EMBL/GenBank/DDBJ whole genome shotgun (WGS) entry which is preliminary data.</text>
</comment>
<organism evidence="2 3">
    <name type="scientific">Symmachiella macrocystis</name>
    <dbReference type="NCBI Taxonomy" id="2527985"/>
    <lineage>
        <taxon>Bacteria</taxon>
        <taxon>Pseudomonadati</taxon>
        <taxon>Planctomycetota</taxon>
        <taxon>Planctomycetia</taxon>
        <taxon>Planctomycetales</taxon>
        <taxon>Planctomycetaceae</taxon>
        <taxon>Symmachiella</taxon>
    </lineage>
</organism>
<evidence type="ECO:0000313" key="2">
    <source>
        <dbReference type="EMBL" id="TWU08618.1"/>
    </source>
</evidence>
<evidence type="ECO:0000313" key="3">
    <source>
        <dbReference type="Proteomes" id="UP000320735"/>
    </source>
</evidence>
<name>A0A5C6B9I1_9PLAN</name>
<dbReference type="GO" id="GO:0004519">
    <property type="term" value="F:endonuclease activity"/>
    <property type="evidence" value="ECO:0007669"/>
    <property type="project" value="UniProtKB-KW"/>
</dbReference>
<feature type="domain" description="HNH nuclease" evidence="1">
    <location>
        <begin position="28"/>
        <end position="68"/>
    </location>
</feature>
<reference evidence="2 3" key="1">
    <citation type="submission" date="2019-02" db="EMBL/GenBank/DDBJ databases">
        <title>Deep-cultivation of Planctomycetes and their phenomic and genomic characterization uncovers novel biology.</title>
        <authorList>
            <person name="Wiegand S."/>
            <person name="Jogler M."/>
            <person name="Boedeker C."/>
            <person name="Pinto D."/>
            <person name="Vollmers J."/>
            <person name="Rivas-Marin E."/>
            <person name="Kohn T."/>
            <person name="Peeters S.H."/>
            <person name="Heuer A."/>
            <person name="Rast P."/>
            <person name="Oberbeckmann S."/>
            <person name="Bunk B."/>
            <person name="Jeske O."/>
            <person name="Meyerdierks A."/>
            <person name="Storesund J.E."/>
            <person name="Kallscheuer N."/>
            <person name="Luecker S."/>
            <person name="Lage O.M."/>
            <person name="Pohl T."/>
            <person name="Merkel B.J."/>
            <person name="Hornburger P."/>
            <person name="Mueller R.-W."/>
            <person name="Bruemmer F."/>
            <person name="Labrenz M."/>
            <person name="Spormann A.M."/>
            <person name="Op Den Camp H."/>
            <person name="Overmann J."/>
            <person name="Amann R."/>
            <person name="Jetten M.S.M."/>
            <person name="Mascher T."/>
            <person name="Medema M.H."/>
            <person name="Devos D.P."/>
            <person name="Kaster A.-K."/>
            <person name="Ovreas L."/>
            <person name="Rohde M."/>
            <person name="Galperin M.Y."/>
            <person name="Jogler C."/>
        </authorList>
    </citation>
    <scope>NUCLEOTIDE SEQUENCE [LARGE SCALE GENOMIC DNA]</scope>
    <source>
        <strain evidence="2 3">CA54</strain>
    </source>
</reference>
<keyword evidence="2" id="KW-0255">Endonuclease</keyword>
<protein>
    <submittedName>
        <fullName evidence="2">HNH endonuclease</fullName>
    </submittedName>
</protein>
<dbReference type="AlphaFoldDB" id="A0A5C6B9I1"/>
<dbReference type="InterPro" id="IPR003615">
    <property type="entry name" value="HNH_nuc"/>
</dbReference>
<dbReference type="RefSeq" id="WP_197532589.1">
    <property type="nucleotide sequence ID" value="NZ_SJPP01000002.1"/>
</dbReference>
<evidence type="ECO:0000259" key="1">
    <source>
        <dbReference type="Pfam" id="PF13395"/>
    </source>
</evidence>
<accession>A0A5C6B9I1</accession>
<proteinExistence type="predicted"/>
<gene>
    <name evidence="2" type="ORF">CA54_38520</name>
</gene>